<dbReference type="SUPFAM" id="SSF57959">
    <property type="entry name" value="Leucine zipper domain"/>
    <property type="match status" value="2"/>
</dbReference>
<reference evidence="8" key="2">
    <citation type="submission" date="2021-01" db="UniProtKB">
        <authorList>
            <consortium name="EnsemblMetazoa"/>
        </authorList>
    </citation>
    <scope>IDENTIFICATION</scope>
</reference>
<dbReference type="OMA" id="NDMIMEQ"/>
<feature type="domain" description="BZIP" evidence="7">
    <location>
        <begin position="124"/>
        <end position="175"/>
    </location>
</feature>
<sequence length="661" mass="74160">MENDIIMLDTNASKSEIQRNGLISHSTKHQRAHQPYENLKTSSPLYQRPVHIPVQMVYPAIQKTSEQDNRNKISGLSDSDTKEDSAPYSSDMDDDSREECEANEVGDGATGRRPRDFVPDGTKDARYWVKRIKNNLSAKRSREKRRMADNVMESKVSKLAQENEDLRSELANIKRLVQDNIIKDTKQGVAVDMLPPPQGPQTQFVVGVSPQSLPLIIPTYHNPLSRFPTPQEIMLLPQSGLPQSGIAQPGFPQSGLPQPGLPHHTIHHHGVPQPLLPKHGLQQYNLQQAVRSVSHAATLSSGSFPPFIASSRNVNSFNRPELEDRSRWPTAYIPKPAGSESTSHSKTLQESAIQSTDISTVVGNGVTKARSPGDKLCPVYDAGIPSAKASERTRPLVESPIAESKPVSAIEDVCKPVSTSPTSSEISDTSSLAEINKLPHKLRARFLRSLCHQEEVGTTDSEVNTPANQLTMKDDPILMNIKREKDDEVPHEVDNMEIECTSSVPLRTQWIPPKVEFPQNMLHSIEEELEQARNLVPTPSRTMNRSEAQAYVELAKAASELVGARLQTKDFSAPSMRQLTRQRTRDMNFNEKYRDKRVRNNIAAKKCRDAKRLLNDYRSSRSNFFEVENVTLRNEVEGLTKDVMRLRELVRRKQLPLYKVA</sequence>
<dbReference type="AlphaFoldDB" id="A0A7M7LP32"/>
<organism evidence="8 9">
    <name type="scientific">Strongylocentrotus purpuratus</name>
    <name type="common">Purple sea urchin</name>
    <dbReference type="NCBI Taxonomy" id="7668"/>
    <lineage>
        <taxon>Eukaryota</taxon>
        <taxon>Metazoa</taxon>
        <taxon>Echinodermata</taxon>
        <taxon>Eleutherozoa</taxon>
        <taxon>Echinozoa</taxon>
        <taxon>Echinoidea</taxon>
        <taxon>Euechinoidea</taxon>
        <taxon>Echinacea</taxon>
        <taxon>Camarodonta</taxon>
        <taxon>Echinidea</taxon>
        <taxon>Strongylocentrotidae</taxon>
        <taxon>Strongylocentrotus</taxon>
    </lineage>
</organism>
<dbReference type="FunFam" id="1.20.5.170:FF:000025">
    <property type="entry name" value="nuclear factor interleukin-3-regulated protein-like"/>
    <property type="match status" value="1"/>
</dbReference>
<dbReference type="GeneID" id="100890317"/>
<feature type="region of interest" description="Disordered" evidence="6">
    <location>
        <begin position="62"/>
        <end position="118"/>
    </location>
</feature>
<evidence type="ECO:0000256" key="1">
    <source>
        <dbReference type="ARBA" id="ARBA00006079"/>
    </source>
</evidence>
<dbReference type="GO" id="GO:0003677">
    <property type="term" value="F:DNA binding"/>
    <property type="evidence" value="ECO:0007669"/>
    <property type="project" value="UniProtKB-KW"/>
</dbReference>
<evidence type="ECO:0000256" key="4">
    <source>
        <dbReference type="ARBA" id="ARBA00023163"/>
    </source>
</evidence>
<dbReference type="Gene3D" id="1.20.5.170">
    <property type="match status" value="2"/>
</dbReference>
<dbReference type="InterPro" id="IPR004827">
    <property type="entry name" value="bZIP"/>
</dbReference>
<keyword evidence="4" id="KW-0804">Transcription</keyword>
<feature type="domain" description="BZIP" evidence="7">
    <location>
        <begin position="590"/>
        <end position="653"/>
    </location>
</feature>
<dbReference type="RefSeq" id="XP_003724320.2">
    <property type="nucleotide sequence ID" value="XM_003724272.3"/>
</dbReference>
<dbReference type="OrthoDB" id="6151507at2759"/>
<dbReference type="PANTHER" id="PTHR15284:SF0">
    <property type="entry name" value="GH23983P"/>
    <property type="match status" value="1"/>
</dbReference>
<evidence type="ECO:0000313" key="9">
    <source>
        <dbReference type="Proteomes" id="UP000007110"/>
    </source>
</evidence>
<feature type="region of interest" description="Disordered" evidence="6">
    <location>
        <begin position="318"/>
        <end position="352"/>
    </location>
</feature>
<dbReference type="GO" id="GO:0005634">
    <property type="term" value="C:nucleus"/>
    <property type="evidence" value="ECO:0000318"/>
    <property type="project" value="GO_Central"/>
</dbReference>
<dbReference type="KEGG" id="spu:100890317"/>
<dbReference type="GO" id="GO:0003700">
    <property type="term" value="F:DNA-binding transcription factor activity"/>
    <property type="evidence" value="ECO:0007669"/>
    <property type="project" value="InterPro"/>
</dbReference>
<evidence type="ECO:0000256" key="3">
    <source>
        <dbReference type="ARBA" id="ARBA00023125"/>
    </source>
</evidence>
<dbReference type="SMART" id="SM00338">
    <property type="entry name" value="BRLZ"/>
    <property type="match status" value="2"/>
</dbReference>
<keyword evidence="5" id="KW-0539">Nucleus</keyword>
<evidence type="ECO:0000256" key="6">
    <source>
        <dbReference type="SAM" id="MobiDB-lite"/>
    </source>
</evidence>
<dbReference type="GO" id="GO:0007623">
    <property type="term" value="P:circadian rhythm"/>
    <property type="evidence" value="ECO:0000318"/>
    <property type="project" value="GO_Central"/>
</dbReference>
<comment type="similarity">
    <text evidence="1">Belongs to the bZIP family. NFIL3 subfamily.</text>
</comment>
<protein>
    <recommendedName>
        <fullName evidence="7">BZIP domain-containing protein</fullName>
    </recommendedName>
</protein>
<dbReference type="InterPro" id="IPR046347">
    <property type="entry name" value="bZIP_sf"/>
</dbReference>
<evidence type="ECO:0000313" key="8">
    <source>
        <dbReference type="EnsemblMetazoa" id="XP_003724320"/>
    </source>
</evidence>
<evidence type="ECO:0000256" key="2">
    <source>
        <dbReference type="ARBA" id="ARBA00023015"/>
    </source>
</evidence>
<accession>A0A7M7LP32</accession>
<dbReference type="EnsemblMetazoa" id="XM_003724272">
    <property type="protein sequence ID" value="XP_003724320"/>
    <property type="gene ID" value="LOC100890317"/>
</dbReference>
<dbReference type="InParanoid" id="A0A7M7LP32"/>
<feature type="compositionally biased region" description="Polar residues" evidence="6">
    <location>
        <begin position="339"/>
        <end position="352"/>
    </location>
</feature>
<keyword evidence="3" id="KW-0238">DNA-binding</keyword>
<dbReference type="PROSITE" id="PS00036">
    <property type="entry name" value="BZIP_BASIC"/>
    <property type="match status" value="1"/>
</dbReference>
<evidence type="ECO:0000259" key="7">
    <source>
        <dbReference type="PROSITE" id="PS50217"/>
    </source>
</evidence>
<feature type="compositionally biased region" description="Acidic residues" evidence="6">
    <location>
        <begin position="91"/>
        <end position="104"/>
    </location>
</feature>
<name>A0A7M7LP32_STRPU</name>
<dbReference type="PROSITE" id="PS50217">
    <property type="entry name" value="BZIP"/>
    <property type="match status" value="2"/>
</dbReference>
<keyword evidence="9" id="KW-1185">Reference proteome</keyword>
<dbReference type="GO" id="GO:0006355">
    <property type="term" value="P:regulation of DNA-templated transcription"/>
    <property type="evidence" value="ECO:0000318"/>
    <property type="project" value="GO_Central"/>
</dbReference>
<evidence type="ECO:0000256" key="5">
    <source>
        <dbReference type="ARBA" id="ARBA00023242"/>
    </source>
</evidence>
<dbReference type="CDD" id="cd14695">
    <property type="entry name" value="bZIP_HLF"/>
    <property type="match status" value="1"/>
</dbReference>
<dbReference type="PANTHER" id="PTHR15284">
    <property type="entry name" value="NUCLEAR FACTOR INTERLEUKIN-3-REGULATED PROTEIN"/>
    <property type="match status" value="1"/>
</dbReference>
<keyword evidence="2" id="KW-0805">Transcription regulation</keyword>
<dbReference type="Proteomes" id="UP000007110">
    <property type="component" value="Unassembled WGS sequence"/>
</dbReference>
<reference evidence="9" key="1">
    <citation type="submission" date="2015-02" db="EMBL/GenBank/DDBJ databases">
        <title>Genome sequencing for Strongylocentrotus purpuratus.</title>
        <authorList>
            <person name="Murali S."/>
            <person name="Liu Y."/>
            <person name="Vee V."/>
            <person name="English A."/>
            <person name="Wang M."/>
            <person name="Skinner E."/>
            <person name="Han Y."/>
            <person name="Muzny D.M."/>
            <person name="Worley K.C."/>
            <person name="Gibbs R.A."/>
        </authorList>
    </citation>
    <scope>NUCLEOTIDE SEQUENCE</scope>
</reference>
<dbReference type="InterPro" id="IPR047229">
    <property type="entry name" value="NFIL3-like"/>
</dbReference>
<dbReference type="Pfam" id="PF07716">
    <property type="entry name" value="bZIP_2"/>
    <property type="match status" value="2"/>
</dbReference>
<proteinExistence type="inferred from homology"/>